<gene>
    <name evidence="10" type="primary">glgP</name>
    <name evidence="10" type="ORF">DESUT3_39110</name>
</gene>
<evidence type="ECO:0000256" key="6">
    <source>
        <dbReference type="ARBA" id="ARBA00022898"/>
    </source>
</evidence>
<proteinExistence type="inferred from homology"/>
<sequence>MDARRLYKSTPATDLTDLPPLGNDPESLIKDFRRFYSHHLGRDKNCRTAHYLYEALVLTLRERLMERWKNTRYAYQDSRCRRAYYMSLEYLMGRSLGNAVLNLGVVGEVGEALHQLGLELEELAEEEADAGLGNGGLGRLAACFLDSCATLQLPVLGYGIRYRYGMFRQSIRNGEQLEEPDHWLRDGNPWEIERPEFSQRVRFGGRSEVKRTADGRLSARWLDTQDVLAVPYDLPIPGYRNGTVNTLRLWSATATDEFDLGEFNAGSYPESVAAKNDAEKITMVLYPNDASESGKELRLRQQYFLASASLQDVLAQWIGTEGIDLASFADKNVFQLNDTHPAICVAELMRLLLDDHVLGWDEAWEITCRTMAYTNHTLLPEALEKWPVPLFEQLLPRLLEIIYEINARFLAEVSRRWPGDHERLRRMSIIEEGPVPMVRMAYLAIVGSFSVNGVAALHSKLLSEGLFRDFFELWPHKFNNKTNGVTPRRWLAWCNPGLTELITETLGEGWPAHLERLRELAPHADDGDFRRRWHQVKQQNKQRLAELVRSQCGVDFPLSAMFDVQVKRIHEYKRQLLNVLHVIHLYDRIKRGETTDWTPRCVLIGGKAAPGYFMAKRIIKLISNVAQVINSDPAVGDLLKVAFLPNYRVSAMELICPGTDLSEQISTAGKEASGTGNMKFMMNGALTIGTLDGANIEIREEVGDANFFLFGLTAEEVAEQRRHYDPWGIIGADRDLRRVVQLLQSGHFNQCEPGIFDPILHSLTSPQDPWLVLADFRSYVEAQRRAATAFRDRDVWTRMSILNTAFSGRFSTDRTMEEYNAQIWKLNPVPAAP</sequence>
<evidence type="ECO:0000256" key="5">
    <source>
        <dbReference type="ARBA" id="ARBA00022679"/>
    </source>
</evidence>
<keyword evidence="5 9" id="KW-0808">Transferase</keyword>
<name>A0ABM8HY01_9BACT</name>
<evidence type="ECO:0000256" key="7">
    <source>
        <dbReference type="ARBA" id="ARBA00023277"/>
    </source>
</evidence>
<evidence type="ECO:0000256" key="3">
    <source>
        <dbReference type="ARBA" id="ARBA00006047"/>
    </source>
</evidence>
<evidence type="ECO:0000313" key="10">
    <source>
        <dbReference type="EMBL" id="BCR06842.1"/>
    </source>
</evidence>
<comment type="function">
    <text evidence="9">Allosteric enzyme that catalyzes the rate-limiting step in glycogen catabolism, the phosphorolytic cleavage of glycogen to produce glucose-1-phosphate, and plays a central role in maintaining cellular and organismal glucose homeostasis.</text>
</comment>
<protein>
    <recommendedName>
        <fullName evidence="9">Alpha-1,4 glucan phosphorylase</fullName>
        <ecNumber evidence="9">2.4.1.1</ecNumber>
    </recommendedName>
</protein>
<dbReference type="InterPro" id="IPR035090">
    <property type="entry name" value="Pyridoxal_P_attach_site"/>
</dbReference>
<dbReference type="InterPro" id="IPR000811">
    <property type="entry name" value="Glyco_trans_35"/>
</dbReference>
<dbReference type="PANTHER" id="PTHR11468">
    <property type="entry name" value="GLYCOGEN PHOSPHORYLASE"/>
    <property type="match status" value="1"/>
</dbReference>
<evidence type="ECO:0000256" key="8">
    <source>
        <dbReference type="ARBA" id="ARBA00025174"/>
    </source>
</evidence>
<dbReference type="NCBIfam" id="TIGR02093">
    <property type="entry name" value="P_ylase"/>
    <property type="match status" value="1"/>
</dbReference>
<evidence type="ECO:0000256" key="9">
    <source>
        <dbReference type="RuleBase" id="RU000587"/>
    </source>
</evidence>
<comment type="cofactor">
    <cofactor evidence="2 9">
        <name>pyridoxal 5'-phosphate</name>
        <dbReference type="ChEBI" id="CHEBI:597326"/>
    </cofactor>
</comment>
<dbReference type="Proteomes" id="UP001319827">
    <property type="component" value="Chromosome"/>
</dbReference>
<dbReference type="EC" id="2.4.1.1" evidence="9"/>
<keyword evidence="7 9" id="KW-0119">Carbohydrate metabolism</keyword>
<keyword evidence="11" id="KW-1185">Reference proteome</keyword>
<evidence type="ECO:0000256" key="2">
    <source>
        <dbReference type="ARBA" id="ARBA00001933"/>
    </source>
</evidence>
<dbReference type="SUPFAM" id="SSF53756">
    <property type="entry name" value="UDP-Glycosyltransferase/glycogen phosphorylase"/>
    <property type="match status" value="1"/>
</dbReference>
<comment type="function">
    <text evidence="8">Phosphorylase is an important allosteric enzyme in carbohydrate metabolism. Enzymes from different sources differ in their regulatory mechanisms and in their natural substrates. However, all known phosphorylases share catalytic and structural properties.</text>
</comment>
<dbReference type="Pfam" id="PF00343">
    <property type="entry name" value="Phosphorylase"/>
    <property type="match status" value="1"/>
</dbReference>
<dbReference type="PIRSF" id="PIRSF000460">
    <property type="entry name" value="Pprylas_GlgP"/>
    <property type="match status" value="1"/>
</dbReference>
<evidence type="ECO:0000256" key="1">
    <source>
        <dbReference type="ARBA" id="ARBA00001275"/>
    </source>
</evidence>
<dbReference type="EMBL" id="AP024355">
    <property type="protein sequence ID" value="BCR06842.1"/>
    <property type="molecule type" value="Genomic_DNA"/>
</dbReference>
<keyword evidence="4 9" id="KW-0328">Glycosyltransferase</keyword>
<dbReference type="RefSeq" id="WP_221250218.1">
    <property type="nucleotide sequence ID" value="NZ_AP024355.1"/>
</dbReference>
<keyword evidence="6 9" id="KW-0663">Pyridoxal phosphate</keyword>
<accession>A0ABM8HY01</accession>
<dbReference type="PROSITE" id="PS00102">
    <property type="entry name" value="PHOSPHORYLASE"/>
    <property type="match status" value="1"/>
</dbReference>
<dbReference type="CDD" id="cd04300">
    <property type="entry name" value="GT35_Glycogen_Phosphorylase"/>
    <property type="match status" value="1"/>
</dbReference>
<dbReference type="PANTHER" id="PTHR11468:SF3">
    <property type="entry name" value="GLYCOGEN PHOSPHORYLASE, LIVER FORM"/>
    <property type="match status" value="1"/>
</dbReference>
<dbReference type="Gene3D" id="3.40.50.2000">
    <property type="entry name" value="Glycogen Phosphorylase B"/>
    <property type="match status" value="2"/>
</dbReference>
<reference evidence="10 11" key="2">
    <citation type="journal article" date="2021" name="Int. J. Syst. Evol. Microbiol.">
        <title>Isolation and Polyphasic Characterization of Desulfuromonas versatilis sp. Nov., an Electrogenic Bacteria Capable of Versatile Metabolism Isolated from a Graphene Oxide-Reducing Enrichment Culture.</title>
        <authorList>
            <person name="Xie L."/>
            <person name="Yoshida N."/>
            <person name="Ishii S."/>
            <person name="Meng L."/>
        </authorList>
    </citation>
    <scope>NUCLEOTIDE SEQUENCE [LARGE SCALE GENOMIC DNA]</scope>
    <source>
        <strain evidence="10 11">NIT-T3</strain>
    </source>
</reference>
<evidence type="ECO:0000256" key="4">
    <source>
        <dbReference type="ARBA" id="ARBA00022676"/>
    </source>
</evidence>
<reference evidence="10 11" key="1">
    <citation type="journal article" date="2016" name="C (Basel)">
        <title>Selective Growth of and Electricity Production by Marine Exoelectrogenic Bacteria in Self-Aggregated Hydrogel of Microbially Reduced Graphene Oxide.</title>
        <authorList>
            <person name="Yoshida N."/>
            <person name="Goto Y."/>
            <person name="Miyata Y."/>
        </authorList>
    </citation>
    <scope>NUCLEOTIDE SEQUENCE [LARGE SCALE GENOMIC DNA]</scope>
    <source>
        <strain evidence="10 11">NIT-T3</strain>
    </source>
</reference>
<dbReference type="InterPro" id="IPR011833">
    <property type="entry name" value="Glycg_phsphrylas"/>
</dbReference>
<comment type="catalytic activity">
    <reaction evidence="1 9">
        <text>[(1-&gt;4)-alpha-D-glucosyl](n) + phosphate = [(1-&gt;4)-alpha-D-glucosyl](n-1) + alpha-D-glucose 1-phosphate</text>
        <dbReference type="Rhea" id="RHEA:41732"/>
        <dbReference type="Rhea" id="RHEA-COMP:9584"/>
        <dbReference type="Rhea" id="RHEA-COMP:9586"/>
        <dbReference type="ChEBI" id="CHEBI:15444"/>
        <dbReference type="ChEBI" id="CHEBI:43474"/>
        <dbReference type="ChEBI" id="CHEBI:58601"/>
        <dbReference type="EC" id="2.4.1.1"/>
    </reaction>
</comment>
<evidence type="ECO:0000313" key="11">
    <source>
        <dbReference type="Proteomes" id="UP001319827"/>
    </source>
</evidence>
<organism evidence="10 11">
    <name type="scientific">Desulfuromonas versatilis</name>
    <dbReference type="NCBI Taxonomy" id="2802975"/>
    <lineage>
        <taxon>Bacteria</taxon>
        <taxon>Pseudomonadati</taxon>
        <taxon>Thermodesulfobacteriota</taxon>
        <taxon>Desulfuromonadia</taxon>
        <taxon>Desulfuromonadales</taxon>
        <taxon>Desulfuromonadaceae</taxon>
        <taxon>Desulfuromonas</taxon>
    </lineage>
</organism>
<comment type="similarity">
    <text evidence="3 9">Belongs to the glycogen phosphorylase family.</text>
</comment>